<evidence type="ECO:0000313" key="1">
    <source>
        <dbReference type="EMBL" id="GBP85372.1"/>
    </source>
</evidence>
<organism evidence="1 2">
    <name type="scientific">Eumeta variegata</name>
    <name type="common">Bagworm moth</name>
    <name type="synonym">Eumeta japonica</name>
    <dbReference type="NCBI Taxonomy" id="151549"/>
    <lineage>
        <taxon>Eukaryota</taxon>
        <taxon>Metazoa</taxon>
        <taxon>Ecdysozoa</taxon>
        <taxon>Arthropoda</taxon>
        <taxon>Hexapoda</taxon>
        <taxon>Insecta</taxon>
        <taxon>Pterygota</taxon>
        <taxon>Neoptera</taxon>
        <taxon>Endopterygota</taxon>
        <taxon>Lepidoptera</taxon>
        <taxon>Glossata</taxon>
        <taxon>Ditrysia</taxon>
        <taxon>Tineoidea</taxon>
        <taxon>Psychidae</taxon>
        <taxon>Oiketicinae</taxon>
        <taxon>Eumeta</taxon>
    </lineage>
</organism>
<reference evidence="1 2" key="1">
    <citation type="journal article" date="2019" name="Commun. Biol.">
        <title>The bagworm genome reveals a unique fibroin gene that provides high tensile strength.</title>
        <authorList>
            <person name="Kono N."/>
            <person name="Nakamura H."/>
            <person name="Ohtoshi R."/>
            <person name="Tomita M."/>
            <person name="Numata K."/>
            <person name="Arakawa K."/>
        </authorList>
    </citation>
    <scope>NUCLEOTIDE SEQUENCE [LARGE SCALE GENOMIC DNA]</scope>
</reference>
<gene>
    <name evidence="1" type="ORF">EVAR_90665_1</name>
</gene>
<sequence>MKSLDPYLEQHLTPFTARDRCVGDVWSLAIPELDRAHEAQASRSSVCNKKKDFGGVDVRSGRTNATCLQGVFDGLYPSAKFWPIVEELLLSVLSVF</sequence>
<name>A0A4C1ZDB2_EUMVA</name>
<proteinExistence type="predicted"/>
<accession>A0A4C1ZDB2</accession>
<comment type="caution">
    <text evidence="1">The sequence shown here is derived from an EMBL/GenBank/DDBJ whole genome shotgun (WGS) entry which is preliminary data.</text>
</comment>
<dbReference type="EMBL" id="BGZK01001732">
    <property type="protein sequence ID" value="GBP85372.1"/>
    <property type="molecule type" value="Genomic_DNA"/>
</dbReference>
<keyword evidence="2" id="KW-1185">Reference proteome</keyword>
<protein>
    <submittedName>
        <fullName evidence="1">Uncharacterized protein</fullName>
    </submittedName>
</protein>
<dbReference type="Proteomes" id="UP000299102">
    <property type="component" value="Unassembled WGS sequence"/>
</dbReference>
<dbReference type="AlphaFoldDB" id="A0A4C1ZDB2"/>
<evidence type="ECO:0000313" key="2">
    <source>
        <dbReference type="Proteomes" id="UP000299102"/>
    </source>
</evidence>